<evidence type="ECO:0000313" key="2">
    <source>
        <dbReference type="Proteomes" id="UP000452235"/>
    </source>
</evidence>
<proteinExistence type="predicted"/>
<dbReference type="OrthoDB" id="4435242at2759"/>
<dbReference type="EMBL" id="BLJY01000011">
    <property type="protein sequence ID" value="GFF19798.1"/>
    <property type="molecule type" value="Genomic_DNA"/>
</dbReference>
<comment type="caution">
    <text evidence="1">The sequence shown here is derived from an EMBL/GenBank/DDBJ whole genome shotgun (WGS) entry which is preliminary data.</text>
</comment>
<accession>A0A5M3YZF3</accession>
<sequence>MAEPKEPPSGSKCTLDTTRPADYTMTFTRYKAPIPDGVLRLDTNADLRAAVDSFQKAGTDTCFDEVNGGYYMLATDGRVLGVVSDAMCAELDARQAHVARWVEENERREREGLEPLESCGCCDGEEKREEVEK</sequence>
<name>A0A5M3YZF3_ASPTE</name>
<dbReference type="Proteomes" id="UP000452235">
    <property type="component" value="Unassembled WGS sequence"/>
</dbReference>
<protein>
    <submittedName>
        <fullName evidence="1">Uncharacterized transporter C1002.16c</fullName>
    </submittedName>
</protein>
<dbReference type="AlphaFoldDB" id="A0A5M3YZF3"/>
<organism evidence="1 2">
    <name type="scientific">Aspergillus terreus</name>
    <dbReference type="NCBI Taxonomy" id="33178"/>
    <lineage>
        <taxon>Eukaryota</taxon>
        <taxon>Fungi</taxon>
        <taxon>Dikarya</taxon>
        <taxon>Ascomycota</taxon>
        <taxon>Pezizomycotina</taxon>
        <taxon>Eurotiomycetes</taxon>
        <taxon>Eurotiomycetidae</taxon>
        <taxon>Eurotiales</taxon>
        <taxon>Aspergillaceae</taxon>
        <taxon>Aspergillus</taxon>
        <taxon>Aspergillus subgen. Circumdati</taxon>
    </lineage>
</organism>
<reference evidence="1 2" key="1">
    <citation type="submission" date="2020-01" db="EMBL/GenBank/DDBJ databases">
        <title>Aspergillus terreus IFO 6365 whole genome shotgun sequence.</title>
        <authorList>
            <person name="Kanamasa S."/>
            <person name="Takahashi H."/>
        </authorList>
    </citation>
    <scope>NUCLEOTIDE SEQUENCE [LARGE SCALE GENOMIC DNA]</scope>
    <source>
        <strain evidence="1 2">IFO 6365</strain>
    </source>
</reference>
<keyword evidence="2" id="KW-1185">Reference proteome</keyword>
<evidence type="ECO:0000313" key="1">
    <source>
        <dbReference type="EMBL" id="GFF19798.1"/>
    </source>
</evidence>
<gene>
    <name evidence="1" type="ORF">ATEIFO6365_0011005700</name>
</gene>